<dbReference type="GO" id="GO:0006369">
    <property type="term" value="P:termination of RNA polymerase II transcription"/>
    <property type="evidence" value="ECO:0007669"/>
    <property type="project" value="TreeGrafter"/>
</dbReference>
<feature type="domain" description="DNA2/NAM7 helicase helicase" evidence="1">
    <location>
        <begin position="66"/>
        <end position="186"/>
    </location>
</feature>
<accession>T1GCQ5</accession>
<dbReference type="Proteomes" id="UP000015102">
    <property type="component" value="Unassembled WGS sequence"/>
</dbReference>
<dbReference type="InterPro" id="IPR027417">
    <property type="entry name" value="P-loop_NTPase"/>
</dbReference>
<dbReference type="InterPro" id="IPR045055">
    <property type="entry name" value="DNA2/NAM7-like"/>
</dbReference>
<dbReference type="HOGENOM" id="CLU_565369_0_0_1"/>
<evidence type="ECO:0008006" key="5">
    <source>
        <dbReference type="Google" id="ProtNLM"/>
    </source>
</evidence>
<evidence type="ECO:0000259" key="1">
    <source>
        <dbReference type="Pfam" id="PF13086"/>
    </source>
</evidence>
<dbReference type="PANTHER" id="PTHR10887">
    <property type="entry name" value="DNA2/NAM7 HELICASE FAMILY"/>
    <property type="match status" value="1"/>
</dbReference>
<evidence type="ECO:0000259" key="2">
    <source>
        <dbReference type="Pfam" id="PF13087"/>
    </source>
</evidence>
<reference evidence="3" key="2">
    <citation type="submission" date="2015-06" db="UniProtKB">
        <authorList>
            <consortium name="EnsemblMetazoa"/>
        </authorList>
    </citation>
    <scope>IDENTIFICATION</scope>
</reference>
<dbReference type="GO" id="GO:0004386">
    <property type="term" value="F:helicase activity"/>
    <property type="evidence" value="ECO:0007669"/>
    <property type="project" value="InterPro"/>
</dbReference>
<dbReference type="GO" id="GO:0001147">
    <property type="term" value="F:transcription termination site sequence-specific DNA binding"/>
    <property type="evidence" value="ECO:0007669"/>
    <property type="project" value="TreeGrafter"/>
</dbReference>
<name>T1GCQ5_MEGSC</name>
<organism evidence="3 4">
    <name type="scientific">Megaselia scalaris</name>
    <name type="common">Humpbacked fly</name>
    <name type="synonym">Phora scalaris</name>
    <dbReference type="NCBI Taxonomy" id="36166"/>
    <lineage>
        <taxon>Eukaryota</taxon>
        <taxon>Metazoa</taxon>
        <taxon>Ecdysozoa</taxon>
        <taxon>Arthropoda</taxon>
        <taxon>Hexapoda</taxon>
        <taxon>Insecta</taxon>
        <taxon>Pterygota</taxon>
        <taxon>Neoptera</taxon>
        <taxon>Endopterygota</taxon>
        <taxon>Diptera</taxon>
        <taxon>Brachycera</taxon>
        <taxon>Muscomorpha</taxon>
        <taxon>Platypezoidea</taxon>
        <taxon>Phoridae</taxon>
        <taxon>Megaseliini</taxon>
        <taxon>Megaselia</taxon>
    </lineage>
</organism>
<reference evidence="4" key="1">
    <citation type="submission" date="2013-02" db="EMBL/GenBank/DDBJ databases">
        <authorList>
            <person name="Hughes D."/>
        </authorList>
    </citation>
    <scope>NUCLEOTIDE SEQUENCE</scope>
    <source>
        <strain>Durham</strain>
        <strain evidence="4">NC isolate 2 -- Noor lab</strain>
    </source>
</reference>
<dbReference type="GO" id="GO:0016604">
    <property type="term" value="C:nuclear body"/>
    <property type="evidence" value="ECO:0007669"/>
    <property type="project" value="TreeGrafter"/>
</dbReference>
<dbReference type="InterPro" id="IPR041677">
    <property type="entry name" value="DNA2/NAM7_AAA_11"/>
</dbReference>
<dbReference type="EnsemblMetazoa" id="MESCA001075-RA">
    <property type="protein sequence ID" value="MESCA001075-PA"/>
    <property type="gene ID" value="MESCA001075"/>
</dbReference>
<dbReference type="Pfam" id="PF13086">
    <property type="entry name" value="AAA_11"/>
    <property type="match status" value="1"/>
</dbReference>
<dbReference type="STRING" id="36166.T1GCQ5"/>
<feature type="domain" description="DNA2/NAM7 helicase-like C-terminal" evidence="2">
    <location>
        <begin position="271"/>
        <end position="443"/>
    </location>
</feature>
<dbReference type="Pfam" id="PF13087">
    <property type="entry name" value="AAA_12"/>
    <property type="match status" value="1"/>
</dbReference>
<dbReference type="SUPFAM" id="SSF52540">
    <property type="entry name" value="P-loop containing nucleoside triphosphate hydrolases"/>
    <property type="match status" value="1"/>
</dbReference>
<dbReference type="InterPro" id="IPR041679">
    <property type="entry name" value="DNA2/NAM7-like_C"/>
</dbReference>
<dbReference type="Gene3D" id="3.40.50.300">
    <property type="entry name" value="P-loop containing nucleotide triphosphate hydrolases"/>
    <property type="match status" value="2"/>
</dbReference>
<protein>
    <recommendedName>
        <fullName evidence="5">AAA+ ATPase domain-containing protein</fullName>
    </recommendedName>
</protein>
<proteinExistence type="predicted"/>
<keyword evidence="4" id="KW-1185">Reference proteome</keyword>
<dbReference type="PANTHER" id="PTHR10887:SF495">
    <property type="entry name" value="HELICASE SENATAXIN ISOFORM X1-RELATED"/>
    <property type="match status" value="1"/>
</dbReference>
<sequence length="483" mass="55909">MEADIAIVFLNFDMEIKKLKAIDCLESSPIKHLILDPIYICRPVLQTNKTITNDQHYSGISLQILSNQNPSISMIEGPIGSGKTSIIVNSVLKIFEDQQPEKKSSILICSKDQNRLDNILRQIIARSKNPSLSAVIWANDQQIQPKLQSFSINSLVQKEFDKIKNLSATKESESQIANEFERIRKDLEMKKLLLERQRLKTEIIDKAELVCSSLLTCSTLHNFNKKFDICIIEDSSEIEESLSVLIMLFNIKHLVLVGETSSLNQEINISNQSLFQRIKSRIHPDQILRINTQYRMHPEIFSWTNQYLYNNAFKSGNYNDSLCLFESYIVFNLFDSVFDGLNDINKKEVEFITNLYQEMIKKMSANMYSYNIFTPYSKQRNEFIEKCKYFKTLPYLDTLNPTPCFERDIVLYSSTNTNIKDFDISRTIAALTRAKRCLIIVGEFETKKVNPMWANLIENARGRGVYYSIGSFETHKAMQYLSR</sequence>
<dbReference type="EMBL" id="CAQQ02016106">
    <property type="status" value="NOT_ANNOTATED_CDS"/>
    <property type="molecule type" value="Genomic_DNA"/>
</dbReference>
<evidence type="ECO:0000313" key="3">
    <source>
        <dbReference type="EnsemblMetazoa" id="MESCA001075-PA"/>
    </source>
</evidence>
<evidence type="ECO:0000313" key="4">
    <source>
        <dbReference type="Proteomes" id="UP000015102"/>
    </source>
</evidence>
<dbReference type="AlphaFoldDB" id="T1GCQ5"/>